<feature type="transmembrane region" description="Helical" evidence="1">
    <location>
        <begin position="344"/>
        <end position="374"/>
    </location>
</feature>
<reference evidence="2 3" key="1">
    <citation type="submission" date="2016-10" db="EMBL/GenBank/DDBJ databases">
        <authorList>
            <person name="de Groot N.N."/>
        </authorList>
    </citation>
    <scope>NUCLEOTIDE SEQUENCE [LARGE SCALE GENOMIC DNA]</scope>
    <source>
        <strain evidence="2 3">R5</strain>
    </source>
</reference>
<dbReference type="Proteomes" id="UP000199245">
    <property type="component" value="Unassembled WGS sequence"/>
</dbReference>
<feature type="transmembrane region" description="Helical" evidence="1">
    <location>
        <begin position="312"/>
        <end position="332"/>
    </location>
</feature>
<evidence type="ECO:0000256" key="1">
    <source>
        <dbReference type="SAM" id="Phobius"/>
    </source>
</evidence>
<evidence type="ECO:0008006" key="4">
    <source>
        <dbReference type="Google" id="ProtNLM"/>
    </source>
</evidence>
<keyword evidence="1" id="KW-0812">Transmembrane</keyword>
<dbReference type="AlphaFoldDB" id="A0A1G7MAI9"/>
<protein>
    <recommendedName>
        <fullName evidence="4">Oligosaccharide repeat unit polymerase</fullName>
    </recommendedName>
</protein>
<keyword evidence="1" id="KW-1133">Transmembrane helix</keyword>
<gene>
    <name evidence="2" type="ORF">SAMN05216337_106216</name>
</gene>
<feature type="transmembrane region" description="Helical" evidence="1">
    <location>
        <begin position="45"/>
        <end position="64"/>
    </location>
</feature>
<feature type="transmembrane region" description="Helical" evidence="1">
    <location>
        <begin position="12"/>
        <end position="33"/>
    </location>
</feature>
<sequence>MERLLRFLVKPATGASLFIVGIGSYYGVTIWFLDLSMSARTRSDMVFLPWLAAVGVAVGSMLFFRGRPSTVFVDARGRILVYGVTLLFLVFCVVTMLTAPSLPLLDAFRGATPDQIAVSRENFLKARVGWAAILPYLNILLAGALLPYCICVAILRRYRFRWVVLGIFFLYTLAFVEKAFFLRLFIPLMAIVAVSGTKRFKLTWLLAAAVLLLFMNTLISGFAESSGMNARDFLVYRGLYIPSRTVTDSLDYWWKSYQGQLLLGATNLMLSQIMELPRIYFEREVFVYEWGPSLTGTSAANAAYFVDAFINFGWIGVLVFSVLIGATISYFARSSDRALQCILPLFLFSVFLGPFLSVLIGNGFLLCIIASSWINVRPKSESSSDAASATWGAT</sequence>
<feature type="transmembrane region" description="Helical" evidence="1">
    <location>
        <begin position="133"/>
        <end position="155"/>
    </location>
</feature>
<keyword evidence="1" id="KW-0472">Membrane</keyword>
<accession>A0A1G7MAI9</accession>
<name>A0A1G7MAI9_9BRAD</name>
<dbReference type="EMBL" id="FMZW01000062">
    <property type="protein sequence ID" value="SDF58634.1"/>
    <property type="molecule type" value="Genomic_DNA"/>
</dbReference>
<evidence type="ECO:0000313" key="2">
    <source>
        <dbReference type="EMBL" id="SDF58634.1"/>
    </source>
</evidence>
<feature type="transmembrane region" description="Helical" evidence="1">
    <location>
        <begin position="79"/>
        <end position="99"/>
    </location>
</feature>
<feature type="transmembrane region" description="Helical" evidence="1">
    <location>
        <begin position="202"/>
        <end position="223"/>
    </location>
</feature>
<evidence type="ECO:0000313" key="3">
    <source>
        <dbReference type="Proteomes" id="UP000199245"/>
    </source>
</evidence>
<proteinExistence type="predicted"/>
<organism evidence="2 3">
    <name type="scientific">Bradyrhizobium brasilense</name>
    <dbReference type="NCBI Taxonomy" id="1419277"/>
    <lineage>
        <taxon>Bacteria</taxon>
        <taxon>Pseudomonadati</taxon>
        <taxon>Pseudomonadota</taxon>
        <taxon>Alphaproteobacteria</taxon>
        <taxon>Hyphomicrobiales</taxon>
        <taxon>Nitrobacteraceae</taxon>
        <taxon>Bradyrhizobium</taxon>
    </lineage>
</organism>
<feature type="transmembrane region" description="Helical" evidence="1">
    <location>
        <begin position="162"/>
        <end position="182"/>
    </location>
</feature>